<evidence type="ECO:0000313" key="9">
    <source>
        <dbReference type="EMBL" id="KFH46559.1"/>
    </source>
</evidence>
<feature type="transmembrane region" description="Helical" evidence="7">
    <location>
        <begin position="274"/>
        <end position="295"/>
    </location>
</feature>
<evidence type="ECO:0000256" key="1">
    <source>
        <dbReference type="ARBA" id="ARBA00004141"/>
    </source>
</evidence>
<dbReference type="Proteomes" id="UP000029964">
    <property type="component" value="Unassembled WGS sequence"/>
</dbReference>
<feature type="region of interest" description="Disordered" evidence="6">
    <location>
        <begin position="318"/>
        <end position="397"/>
    </location>
</feature>
<reference evidence="10" key="1">
    <citation type="journal article" date="2014" name="Genome Announc.">
        <title>Genome sequence and annotation of Acremonium chrysogenum, producer of the beta-lactam antibiotic cephalosporin C.</title>
        <authorList>
            <person name="Terfehr D."/>
            <person name="Dahlmann T.A."/>
            <person name="Specht T."/>
            <person name="Zadra I."/>
            <person name="Kuernsteiner H."/>
            <person name="Kueck U."/>
        </authorList>
    </citation>
    <scope>NUCLEOTIDE SEQUENCE [LARGE SCALE GENOMIC DNA]</scope>
    <source>
        <strain evidence="10">ATCC 11550 / CBS 779.69 / DSM 880 / IAM 14645 / JCM 23072 / IMI 49137</strain>
    </source>
</reference>
<dbReference type="InterPro" id="IPR052337">
    <property type="entry name" value="SAT4-like"/>
</dbReference>
<accession>A0A086TB27</accession>
<feature type="compositionally biased region" description="Polar residues" evidence="6">
    <location>
        <begin position="321"/>
        <end position="341"/>
    </location>
</feature>
<evidence type="ECO:0000256" key="4">
    <source>
        <dbReference type="ARBA" id="ARBA00023136"/>
    </source>
</evidence>
<feature type="transmembrane region" description="Helical" evidence="7">
    <location>
        <begin position="51"/>
        <end position="76"/>
    </location>
</feature>
<feature type="transmembrane region" description="Helical" evidence="7">
    <location>
        <begin position="18"/>
        <end position="39"/>
    </location>
</feature>
<dbReference type="AlphaFoldDB" id="A0A086TB27"/>
<evidence type="ECO:0000256" key="7">
    <source>
        <dbReference type="SAM" id="Phobius"/>
    </source>
</evidence>
<organism evidence="9 10">
    <name type="scientific">Hapsidospora chrysogenum (strain ATCC 11550 / CBS 779.69 / DSM 880 / IAM 14645 / JCM 23072 / IMI 49137)</name>
    <name type="common">Acremonium chrysogenum</name>
    <dbReference type="NCBI Taxonomy" id="857340"/>
    <lineage>
        <taxon>Eukaryota</taxon>
        <taxon>Fungi</taxon>
        <taxon>Dikarya</taxon>
        <taxon>Ascomycota</taxon>
        <taxon>Pezizomycotina</taxon>
        <taxon>Sordariomycetes</taxon>
        <taxon>Hypocreomycetidae</taxon>
        <taxon>Hypocreales</taxon>
        <taxon>Bionectriaceae</taxon>
        <taxon>Hapsidospora</taxon>
    </lineage>
</organism>
<feature type="domain" description="Rhodopsin" evidence="8">
    <location>
        <begin position="35"/>
        <end position="296"/>
    </location>
</feature>
<feature type="transmembrane region" description="Helical" evidence="7">
    <location>
        <begin position="155"/>
        <end position="176"/>
    </location>
</feature>
<evidence type="ECO:0000256" key="6">
    <source>
        <dbReference type="SAM" id="MobiDB-lite"/>
    </source>
</evidence>
<name>A0A086TB27_HAPC1</name>
<dbReference type="Pfam" id="PF20684">
    <property type="entry name" value="Fung_rhodopsin"/>
    <property type="match status" value="1"/>
</dbReference>
<keyword evidence="4 7" id="KW-0472">Membrane</keyword>
<dbReference type="HOGENOM" id="CLU_028200_0_2_1"/>
<comment type="subcellular location">
    <subcellularLocation>
        <location evidence="1">Membrane</location>
        <topology evidence="1">Multi-pass membrane protein</topology>
    </subcellularLocation>
</comment>
<comment type="similarity">
    <text evidence="5">Belongs to the SAT4 family.</text>
</comment>
<evidence type="ECO:0000256" key="5">
    <source>
        <dbReference type="ARBA" id="ARBA00038359"/>
    </source>
</evidence>
<dbReference type="EMBL" id="JPKY01000018">
    <property type="protein sequence ID" value="KFH46559.1"/>
    <property type="molecule type" value="Genomic_DNA"/>
</dbReference>
<evidence type="ECO:0000259" key="8">
    <source>
        <dbReference type="Pfam" id="PF20684"/>
    </source>
</evidence>
<dbReference type="InterPro" id="IPR049326">
    <property type="entry name" value="Rhodopsin_dom_fungi"/>
</dbReference>
<dbReference type="STRING" id="857340.A0A086TB27"/>
<protein>
    <recommendedName>
        <fullName evidence="8">Rhodopsin domain-containing protein</fullName>
    </recommendedName>
</protein>
<sequence length="410" mass="44930">MDDQAAAAWAAEDNSHLVYIPAGVFAAICPVMVTLRVWARLRRGGKMGADDWTAIAALIFVLLLSGFLVAACQYGMGKHIDTLDDDVKYETMKVGLSSPPKVPAVLRNTHKTHNSCDQFFWLAQIVYKASINLTKVCILLLYLRIFNKIRWFRWACWFLLGSVASYCLASVMATVFQCSPIERSFDKSIDGHCVNNSQFWYANAGFSIATDIVILLLPMPLVYQLQVPIPQKVALMAVFALGIFVVVTSCLRITTLDILATTPDTTYDISNVMWTIIEPNVAVVCACLPILRPLIVKIIPILRNRGYTTPYGVSGSYGKMSRTQRTQHTQGSQIRDNNNGSHWIEIGGAGTPSNAAADDIPMSTMPRNNSNAGSQDTILADTTRRGGGGGVGDGGIQKTVEYSIQYSSKE</sequence>
<keyword evidence="2 7" id="KW-0812">Transmembrane</keyword>
<keyword evidence="10" id="KW-1185">Reference proteome</keyword>
<evidence type="ECO:0000256" key="2">
    <source>
        <dbReference type="ARBA" id="ARBA00022692"/>
    </source>
</evidence>
<keyword evidence="3 7" id="KW-1133">Transmembrane helix</keyword>
<evidence type="ECO:0000313" key="10">
    <source>
        <dbReference type="Proteomes" id="UP000029964"/>
    </source>
</evidence>
<comment type="caution">
    <text evidence="9">The sequence shown here is derived from an EMBL/GenBank/DDBJ whole genome shotgun (WGS) entry which is preliminary data.</text>
</comment>
<dbReference type="OrthoDB" id="5417844at2759"/>
<dbReference type="PANTHER" id="PTHR33048:SF55">
    <property type="entry name" value="INTEGRAL MEMBRANE PROTEIN"/>
    <property type="match status" value="1"/>
</dbReference>
<feature type="transmembrane region" description="Helical" evidence="7">
    <location>
        <begin position="200"/>
        <end position="221"/>
    </location>
</feature>
<feature type="transmembrane region" description="Helical" evidence="7">
    <location>
        <begin position="119"/>
        <end position="143"/>
    </location>
</feature>
<dbReference type="GO" id="GO:0016020">
    <property type="term" value="C:membrane"/>
    <property type="evidence" value="ECO:0007669"/>
    <property type="project" value="UniProtKB-SubCell"/>
</dbReference>
<dbReference type="PANTHER" id="PTHR33048">
    <property type="entry name" value="PTH11-LIKE INTEGRAL MEMBRANE PROTEIN (AFU_ORTHOLOGUE AFUA_5G11245)"/>
    <property type="match status" value="1"/>
</dbReference>
<feature type="compositionally biased region" description="Gly residues" evidence="6">
    <location>
        <begin position="385"/>
        <end position="395"/>
    </location>
</feature>
<feature type="transmembrane region" description="Helical" evidence="7">
    <location>
        <begin position="233"/>
        <end position="254"/>
    </location>
</feature>
<feature type="compositionally biased region" description="Polar residues" evidence="6">
    <location>
        <begin position="365"/>
        <end position="377"/>
    </location>
</feature>
<gene>
    <name evidence="9" type="ORF">ACRE_026010</name>
</gene>
<proteinExistence type="inferred from homology"/>
<evidence type="ECO:0000256" key="3">
    <source>
        <dbReference type="ARBA" id="ARBA00022989"/>
    </source>
</evidence>